<reference evidence="2" key="1">
    <citation type="submission" date="2020-06" db="EMBL/GenBank/DDBJ databases">
        <authorList>
            <consortium name="Plant Systems Biology data submission"/>
        </authorList>
    </citation>
    <scope>NUCLEOTIDE SEQUENCE</scope>
    <source>
        <strain evidence="2">D6</strain>
    </source>
</reference>
<proteinExistence type="predicted"/>
<feature type="compositionally biased region" description="Polar residues" evidence="1">
    <location>
        <begin position="135"/>
        <end position="164"/>
    </location>
</feature>
<dbReference type="AlphaFoldDB" id="A0A9N8E2P9"/>
<evidence type="ECO:0000313" key="2">
    <source>
        <dbReference type="EMBL" id="CAB9513487.1"/>
    </source>
</evidence>
<accession>A0A9N8E2P9</accession>
<feature type="compositionally biased region" description="Low complexity" evidence="1">
    <location>
        <begin position="238"/>
        <end position="266"/>
    </location>
</feature>
<dbReference type="EMBL" id="CAICTM010000593">
    <property type="protein sequence ID" value="CAB9513487.1"/>
    <property type="molecule type" value="Genomic_DNA"/>
</dbReference>
<feature type="region of interest" description="Disordered" evidence="1">
    <location>
        <begin position="135"/>
        <end position="279"/>
    </location>
</feature>
<protein>
    <submittedName>
        <fullName evidence="2">Uncharacterized protein</fullName>
    </submittedName>
</protein>
<feature type="compositionally biased region" description="Low complexity" evidence="1">
    <location>
        <begin position="171"/>
        <end position="190"/>
    </location>
</feature>
<keyword evidence="3" id="KW-1185">Reference proteome</keyword>
<dbReference type="PROSITE" id="PS50231">
    <property type="entry name" value="RICIN_B_LECTIN"/>
    <property type="match status" value="1"/>
</dbReference>
<sequence>MKSRLHSVLFFATALLIPSLVLLYNSWQARFQETDRSLQEDSSILEAYGGKTYEPNATADNDPTPADLPMLQAYGGIPNLNRFPLKLCEGDCDVDSDCDVGLLCFQRIAFTGVPGCQGGETFAANTDFCISIATENPTGSPTTKSPTFGPTGSPTIDTSISKLPTGSPAIDTTMSPTTTTESPTVATDVTNPPSEAPALNASTASPTIIQPTSNKPTTPPSAKPSNTLPPTINSTSRSPTIAPSTQPSATPTTAVPTTSSPTRAPTVEPTPLPPFSIAPTTIDRPLAEVVGNNGDPASSFPLQLCQGDCDRDGECAWGLYCHGRSEPDSPIPGCTLEDGSGVGNNDFCLRLPSILPGAFRLRLYWEEGYEWQNSTRESFWCATNSFNGWPGTGRCWYGDQVEECLSNQTFLARCDGTGLEPWQQAFLFLPVNDDEVLIQSAAVADQRCWRRSRRELFLTECDPNDPMQRWIASNGTAFFDEDNRFEISQAGFNSQCISNDHHPKPGEVIELHSCEALRAPDSQTALWTKY</sequence>
<dbReference type="Proteomes" id="UP001153069">
    <property type="component" value="Unassembled WGS sequence"/>
</dbReference>
<evidence type="ECO:0000313" key="3">
    <source>
        <dbReference type="Proteomes" id="UP001153069"/>
    </source>
</evidence>
<comment type="caution">
    <text evidence="2">The sequence shown here is derived from an EMBL/GenBank/DDBJ whole genome shotgun (WGS) entry which is preliminary data.</text>
</comment>
<name>A0A9N8E2P9_9STRA</name>
<feature type="compositionally biased region" description="Polar residues" evidence="1">
    <location>
        <begin position="200"/>
        <end position="216"/>
    </location>
</feature>
<organism evidence="2 3">
    <name type="scientific">Seminavis robusta</name>
    <dbReference type="NCBI Taxonomy" id="568900"/>
    <lineage>
        <taxon>Eukaryota</taxon>
        <taxon>Sar</taxon>
        <taxon>Stramenopiles</taxon>
        <taxon>Ochrophyta</taxon>
        <taxon>Bacillariophyta</taxon>
        <taxon>Bacillariophyceae</taxon>
        <taxon>Bacillariophycidae</taxon>
        <taxon>Naviculales</taxon>
        <taxon>Naviculaceae</taxon>
        <taxon>Seminavis</taxon>
    </lineage>
</organism>
<gene>
    <name evidence="2" type="ORF">SEMRO_594_G172500.1</name>
</gene>
<feature type="compositionally biased region" description="Polar residues" evidence="1">
    <location>
        <begin position="223"/>
        <end position="237"/>
    </location>
</feature>
<evidence type="ECO:0000256" key="1">
    <source>
        <dbReference type="SAM" id="MobiDB-lite"/>
    </source>
</evidence>